<dbReference type="InterPro" id="IPR014017">
    <property type="entry name" value="DNA_helicase_UvrD-like_C"/>
</dbReference>
<keyword evidence="5 11" id="KW-0067">ATP-binding</keyword>
<dbReference type="Gene3D" id="1.10.10.160">
    <property type="match status" value="1"/>
</dbReference>
<evidence type="ECO:0000259" key="14">
    <source>
        <dbReference type="PROSITE" id="PS51217"/>
    </source>
</evidence>
<reference evidence="15" key="1">
    <citation type="submission" date="2020-10" db="EMBL/GenBank/DDBJ databases">
        <authorList>
            <person name="Gilroy R."/>
        </authorList>
    </citation>
    <scope>NUCLEOTIDE SEQUENCE</scope>
    <source>
        <strain evidence="15">ChiSjej5B23-6657</strain>
    </source>
</reference>
<comment type="similarity">
    <text evidence="1">Belongs to the helicase family. UvrD subfamily.</text>
</comment>
<dbReference type="Gene3D" id="3.40.50.300">
    <property type="entry name" value="P-loop containing nucleotide triphosphate hydrolases"/>
    <property type="match status" value="2"/>
</dbReference>
<dbReference type="InterPro" id="IPR027417">
    <property type="entry name" value="P-loop_NTPase"/>
</dbReference>
<evidence type="ECO:0000259" key="13">
    <source>
        <dbReference type="PROSITE" id="PS51198"/>
    </source>
</evidence>
<dbReference type="InterPro" id="IPR014016">
    <property type="entry name" value="UvrD-like_ATP-bd"/>
</dbReference>
<evidence type="ECO:0000256" key="5">
    <source>
        <dbReference type="ARBA" id="ARBA00022840"/>
    </source>
</evidence>
<gene>
    <name evidence="15" type="ORF">IAA55_07765</name>
</gene>
<evidence type="ECO:0000256" key="9">
    <source>
        <dbReference type="ARBA" id="ARBA00034808"/>
    </source>
</evidence>
<comment type="catalytic activity">
    <reaction evidence="8">
        <text>Couples ATP hydrolysis with the unwinding of duplex DNA by translocating in the 3'-5' direction.</text>
        <dbReference type="EC" id="5.6.2.4"/>
    </reaction>
</comment>
<evidence type="ECO:0000256" key="8">
    <source>
        <dbReference type="ARBA" id="ARBA00034617"/>
    </source>
</evidence>
<name>A0A9D1JBB6_9FIRM</name>
<dbReference type="SUPFAM" id="SSF52540">
    <property type="entry name" value="P-loop containing nucleoside triphosphate hydrolases"/>
    <property type="match status" value="1"/>
</dbReference>
<evidence type="ECO:0000256" key="1">
    <source>
        <dbReference type="ARBA" id="ARBA00009922"/>
    </source>
</evidence>
<keyword evidence="3 11" id="KW-0378">Hydrolase</keyword>
<dbReference type="GO" id="GO:0043138">
    <property type="term" value="F:3'-5' DNA helicase activity"/>
    <property type="evidence" value="ECO:0007669"/>
    <property type="project" value="UniProtKB-EC"/>
</dbReference>
<dbReference type="CDD" id="cd17932">
    <property type="entry name" value="DEXQc_UvrD"/>
    <property type="match status" value="1"/>
</dbReference>
<proteinExistence type="inferred from homology"/>
<feature type="domain" description="UvrD-like helicase ATP-binding" evidence="13">
    <location>
        <begin position="1"/>
        <end position="264"/>
    </location>
</feature>
<protein>
    <recommendedName>
        <fullName evidence="9">DNA 3'-5' helicase</fullName>
        <ecNumber evidence="9">5.6.2.4</ecNumber>
    </recommendedName>
</protein>
<dbReference type="PROSITE" id="PS51217">
    <property type="entry name" value="UVRD_HELICASE_CTER"/>
    <property type="match status" value="1"/>
</dbReference>
<dbReference type="Pfam" id="PF13361">
    <property type="entry name" value="UvrD_C"/>
    <property type="match status" value="2"/>
</dbReference>
<keyword evidence="2 11" id="KW-0547">Nucleotide-binding</keyword>
<evidence type="ECO:0000256" key="3">
    <source>
        <dbReference type="ARBA" id="ARBA00022801"/>
    </source>
</evidence>
<evidence type="ECO:0000313" key="16">
    <source>
        <dbReference type="Proteomes" id="UP000823912"/>
    </source>
</evidence>
<dbReference type="Pfam" id="PF00580">
    <property type="entry name" value="UvrD-helicase"/>
    <property type="match status" value="1"/>
</dbReference>
<feature type="binding site" evidence="11">
    <location>
        <begin position="12"/>
        <end position="19"/>
    </location>
    <ligand>
        <name>ATP</name>
        <dbReference type="ChEBI" id="CHEBI:30616"/>
    </ligand>
</feature>
<evidence type="ECO:0000256" key="10">
    <source>
        <dbReference type="ARBA" id="ARBA00048988"/>
    </source>
</evidence>
<dbReference type="AlphaFoldDB" id="A0A9D1JBB6"/>
<dbReference type="GO" id="GO:0000725">
    <property type="term" value="P:recombinational repair"/>
    <property type="evidence" value="ECO:0007669"/>
    <property type="project" value="TreeGrafter"/>
</dbReference>
<accession>A0A9D1JBB6</accession>
<comment type="caution">
    <text evidence="15">The sequence shown here is derived from an EMBL/GenBank/DDBJ whole genome shotgun (WGS) entry which is preliminary data.</text>
</comment>
<organism evidence="15 16">
    <name type="scientific">Candidatus Pullilachnospira gallistercoris</name>
    <dbReference type="NCBI Taxonomy" id="2840911"/>
    <lineage>
        <taxon>Bacteria</taxon>
        <taxon>Bacillati</taxon>
        <taxon>Bacillota</taxon>
        <taxon>Clostridia</taxon>
        <taxon>Lachnospirales</taxon>
        <taxon>Lachnospiraceae</taxon>
        <taxon>Lachnospiraceae incertae sedis</taxon>
        <taxon>Candidatus Pullilachnospira</taxon>
    </lineage>
</organism>
<dbReference type="GO" id="GO:0005524">
    <property type="term" value="F:ATP binding"/>
    <property type="evidence" value="ECO:0007669"/>
    <property type="project" value="UniProtKB-UniRule"/>
</dbReference>
<evidence type="ECO:0000256" key="2">
    <source>
        <dbReference type="ARBA" id="ARBA00022741"/>
    </source>
</evidence>
<dbReference type="GO" id="GO:0016787">
    <property type="term" value="F:hydrolase activity"/>
    <property type="evidence" value="ECO:0007669"/>
    <property type="project" value="UniProtKB-UniRule"/>
</dbReference>
<evidence type="ECO:0000256" key="7">
    <source>
        <dbReference type="ARBA" id="ARBA00023235"/>
    </source>
</evidence>
<evidence type="ECO:0000256" key="4">
    <source>
        <dbReference type="ARBA" id="ARBA00022806"/>
    </source>
</evidence>
<feature type="domain" description="UvrD-like helicase C-terminal" evidence="14">
    <location>
        <begin position="265"/>
        <end position="528"/>
    </location>
</feature>
<dbReference type="InterPro" id="IPR000212">
    <property type="entry name" value="DNA_helicase_UvrD/REP"/>
</dbReference>
<keyword evidence="7" id="KW-0413">Isomerase</keyword>
<feature type="region of interest" description="Disordered" evidence="12">
    <location>
        <begin position="595"/>
        <end position="651"/>
    </location>
</feature>
<dbReference type="Gene3D" id="1.10.486.10">
    <property type="entry name" value="PCRA, domain 4"/>
    <property type="match status" value="1"/>
</dbReference>
<dbReference type="InterPro" id="IPR013986">
    <property type="entry name" value="DExx_box_DNA_helicase_dom_sf"/>
</dbReference>
<dbReference type="EC" id="5.6.2.4" evidence="9"/>
<feature type="compositionally biased region" description="Basic and acidic residues" evidence="12">
    <location>
        <begin position="595"/>
        <end position="604"/>
    </location>
</feature>
<evidence type="ECO:0000256" key="12">
    <source>
        <dbReference type="SAM" id="MobiDB-lite"/>
    </source>
</evidence>
<dbReference type="EMBL" id="DVHM01000124">
    <property type="protein sequence ID" value="HIR71163.1"/>
    <property type="molecule type" value="Genomic_DNA"/>
</dbReference>
<dbReference type="GO" id="GO:0003677">
    <property type="term" value="F:DNA binding"/>
    <property type="evidence" value="ECO:0007669"/>
    <property type="project" value="UniProtKB-KW"/>
</dbReference>
<keyword evidence="4 11" id="KW-0347">Helicase</keyword>
<feature type="compositionally biased region" description="Low complexity" evidence="12">
    <location>
        <begin position="613"/>
        <end position="639"/>
    </location>
</feature>
<dbReference type="Proteomes" id="UP000823912">
    <property type="component" value="Unassembled WGS sequence"/>
</dbReference>
<evidence type="ECO:0000256" key="11">
    <source>
        <dbReference type="PROSITE-ProRule" id="PRU00560"/>
    </source>
</evidence>
<evidence type="ECO:0000256" key="6">
    <source>
        <dbReference type="ARBA" id="ARBA00023125"/>
    </source>
</evidence>
<dbReference type="PROSITE" id="PS51198">
    <property type="entry name" value="UVRD_HELICASE_ATP_BIND"/>
    <property type="match status" value="1"/>
</dbReference>
<keyword evidence="6" id="KW-0238">DNA-binding</keyword>
<reference evidence="15" key="2">
    <citation type="journal article" date="2021" name="PeerJ">
        <title>Extensive microbial diversity within the chicken gut microbiome revealed by metagenomics and culture.</title>
        <authorList>
            <person name="Gilroy R."/>
            <person name="Ravi A."/>
            <person name="Getino M."/>
            <person name="Pursley I."/>
            <person name="Horton D.L."/>
            <person name="Alikhan N.F."/>
            <person name="Baker D."/>
            <person name="Gharbi K."/>
            <person name="Hall N."/>
            <person name="Watson M."/>
            <person name="Adriaenssens E.M."/>
            <person name="Foster-Nyarko E."/>
            <person name="Jarju S."/>
            <person name="Secka A."/>
            <person name="Antonio M."/>
            <person name="Oren A."/>
            <person name="Chaudhuri R.R."/>
            <person name="La Ragione R."/>
            <person name="Hildebrand F."/>
            <person name="Pallen M.J."/>
        </authorList>
    </citation>
    <scope>NUCLEOTIDE SEQUENCE</scope>
    <source>
        <strain evidence="15">ChiSjej5B23-6657</strain>
    </source>
</reference>
<comment type="catalytic activity">
    <reaction evidence="10">
        <text>ATP + H2O = ADP + phosphate + H(+)</text>
        <dbReference type="Rhea" id="RHEA:13065"/>
        <dbReference type="ChEBI" id="CHEBI:15377"/>
        <dbReference type="ChEBI" id="CHEBI:15378"/>
        <dbReference type="ChEBI" id="CHEBI:30616"/>
        <dbReference type="ChEBI" id="CHEBI:43474"/>
        <dbReference type="ChEBI" id="CHEBI:456216"/>
        <dbReference type="EC" id="5.6.2.4"/>
    </reaction>
</comment>
<evidence type="ECO:0000313" key="15">
    <source>
        <dbReference type="EMBL" id="HIR71163.1"/>
    </source>
</evidence>
<dbReference type="PANTHER" id="PTHR11070">
    <property type="entry name" value="UVRD / RECB / PCRA DNA HELICASE FAMILY MEMBER"/>
    <property type="match status" value="1"/>
</dbReference>
<dbReference type="PANTHER" id="PTHR11070:SF2">
    <property type="entry name" value="ATP-DEPENDENT DNA HELICASE SRS2"/>
    <property type="match status" value="1"/>
</dbReference>
<sequence>MAHFTGPCLTLAGPGSGKTHTLTCRIRHLIDRHQVPPEKILVITFTRAAAMEMRQRFVSLMGEDLPVVFGTFHSVFFRMLQEEYGLESDALATGKMRLQLLREAASRCHVKSDRQDFFQVISREFSYIKNTGIDPAEYHSREFPGIPMGRFFDAYEEQKEVYGLLDFDDMLTKTLSMFRENPRILERWRGRFSFYLLDEVQDMNRLQFQIIRLLAHPHNNLFAVGDDDQSIYAFRGADPGLMLEFPKYYPDCRKILLEENYRCSPQILSAANNLIAHNGKRYAKKLHSAAEAGEAVSFCRYPTAQQEGEGLVRAIKDRLAAGEKPGDMAVLFRGRRQMLAFVPLFAREGIPFYLRDHVQNPLEHWAVRDVEAYLLLAETCRGRMDRSLLLQVMNRPARYLARASLETEQVSFGGWKDFYRGKDWICERIDLLQRQLQRLAVMPGFSALHYIRRTIGYDRFLEEYGREHPSDDSFHEALELVEDLARGTANIRELLKKIRAQRQGLEHAQSASRSEKGVGIYTMHGAKGLEFATVFVPGCCEGECPSKNAGTTEEIEEERRIFYVAVTRARRRLYLSWSTRDDRGQKYPSRFLKEMQEGPDERGKGGAGNTDQSISSKAASSRSSSNRSSTRAYSSSSRMFSREGAPVSSSS</sequence>